<comment type="caution">
    <text evidence="2">The sequence shown here is derived from an EMBL/GenBank/DDBJ whole genome shotgun (WGS) entry which is preliminary data.</text>
</comment>
<keyword evidence="3" id="KW-1185">Reference proteome</keyword>
<reference evidence="3" key="1">
    <citation type="journal article" date="2019" name="Int. J. Syst. Evol. Microbiol.">
        <title>The Global Catalogue of Microorganisms (GCM) 10K type strain sequencing project: providing services to taxonomists for standard genome sequencing and annotation.</title>
        <authorList>
            <consortium name="The Broad Institute Genomics Platform"/>
            <consortium name="The Broad Institute Genome Sequencing Center for Infectious Disease"/>
            <person name="Wu L."/>
            <person name="Ma J."/>
        </authorList>
    </citation>
    <scope>NUCLEOTIDE SEQUENCE [LARGE SCALE GENOMIC DNA]</scope>
    <source>
        <strain evidence="3">JCM 11813</strain>
    </source>
</reference>
<evidence type="ECO:0000313" key="3">
    <source>
        <dbReference type="Proteomes" id="UP001499979"/>
    </source>
</evidence>
<evidence type="ECO:0000256" key="1">
    <source>
        <dbReference type="SAM" id="MobiDB-lite"/>
    </source>
</evidence>
<gene>
    <name evidence="2" type="ORF">GCM10009606_43010</name>
</gene>
<evidence type="ECO:0000313" key="2">
    <source>
        <dbReference type="EMBL" id="GAA1160389.1"/>
    </source>
</evidence>
<sequence>MMVAQHRVPDGLPTLSRGKHRNPRKGACFMEMASVLANEPWSDKPRCTDPLLAQLARLVNDHSTDAHRGDLAVLIPSVIGVHGTGLAWDVQFVAAVAGNAVPDVPEYLQRALAGGLVRCEELSGRLGLDTTGIRASLDQVPGAEAWARQWLDGTPLTEKQFRRRSAPQVVRCAVRGIATGAVPDPDARLAELLRVGVDAARLLSPPVATAPPTSGRRPAAPPARHG</sequence>
<dbReference type="Proteomes" id="UP001499979">
    <property type="component" value="Unassembled WGS sequence"/>
</dbReference>
<dbReference type="EMBL" id="BAAAJE010000028">
    <property type="protein sequence ID" value="GAA1160389.1"/>
    <property type="molecule type" value="Genomic_DNA"/>
</dbReference>
<accession>A0ABP4F7Z2</accession>
<evidence type="ECO:0008006" key="4">
    <source>
        <dbReference type="Google" id="ProtNLM"/>
    </source>
</evidence>
<proteinExistence type="predicted"/>
<protein>
    <recommendedName>
        <fullName evidence="4">DUF222 domain-containing protein</fullName>
    </recommendedName>
</protein>
<feature type="region of interest" description="Disordered" evidence="1">
    <location>
        <begin position="205"/>
        <end position="226"/>
    </location>
</feature>
<organism evidence="2 3">
    <name type="scientific">Nocardioides aquiterrae</name>
    <dbReference type="NCBI Taxonomy" id="203799"/>
    <lineage>
        <taxon>Bacteria</taxon>
        <taxon>Bacillati</taxon>
        <taxon>Actinomycetota</taxon>
        <taxon>Actinomycetes</taxon>
        <taxon>Propionibacteriales</taxon>
        <taxon>Nocardioidaceae</taxon>
        <taxon>Nocardioides</taxon>
    </lineage>
</organism>
<name>A0ABP4F7Z2_9ACTN</name>